<keyword evidence="2" id="KW-0560">Oxidoreductase</keyword>
<dbReference type="NCBIfam" id="NF007280">
    <property type="entry name" value="PRK09739.1"/>
    <property type="match status" value="1"/>
</dbReference>
<dbReference type="Pfam" id="PF02525">
    <property type="entry name" value="Flavodoxin_2"/>
    <property type="match status" value="1"/>
</dbReference>
<evidence type="ECO:0000313" key="5">
    <source>
        <dbReference type="Proteomes" id="UP000637643"/>
    </source>
</evidence>
<reference evidence="4" key="2">
    <citation type="submission" date="2020-09" db="EMBL/GenBank/DDBJ databases">
        <authorList>
            <person name="Sun Q."/>
            <person name="Zhou Y."/>
        </authorList>
    </citation>
    <scope>NUCLEOTIDE SEQUENCE</scope>
    <source>
        <strain evidence="4">CGMCC 1.16134</strain>
    </source>
</reference>
<evidence type="ECO:0000256" key="2">
    <source>
        <dbReference type="ARBA" id="ARBA00023002"/>
    </source>
</evidence>
<comment type="caution">
    <text evidence="4">The sequence shown here is derived from an EMBL/GenBank/DDBJ whole genome shotgun (WGS) entry which is preliminary data.</text>
</comment>
<sequence>MKVLLVVAHPRQESLTHAVMKRFVAGLQQNHHEVDILDLHKDGFNPVYSVEDERDWNSPNKQYAPEIRAEMDRVAAADALVFVFPLWWYSVPSMLKGYLDKVWNIGLLQEFPSKTVQWLVLAGGDQEHLLKYGYEPMITHYLNVAIAGYARLLESKVEFFYDTLSKSNEYITGLLDHAYELGQAYR</sequence>
<evidence type="ECO:0000313" key="4">
    <source>
        <dbReference type="EMBL" id="GGF80952.1"/>
    </source>
</evidence>
<protein>
    <recommendedName>
        <fullName evidence="3">Flavodoxin-like fold domain-containing protein</fullName>
    </recommendedName>
</protein>
<dbReference type="InterPro" id="IPR003680">
    <property type="entry name" value="Flavodoxin_fold"/>
</dbReference>
<comment type="similarity">
    <text evidence="1">Belongs to the NAD(P)H dehydrogenase (quinone) family.</text>
</comment>
<organism evidence="4 5">
    <name type="scientific">Paenibacillus albidus</name>
    <dbReference type="NCBI Taxonomy" id="2041023"/>
    <lineage>
        <taxon>Bacteria</taxon>
        <taxon>Bacillati</taxon>
        <taxon>Bacillota</taxon>
        <taxon>Bacilli</taxon>
        <taxon>Bacillales</taxon>
        <taxon>Paenibacillaceae</taxon>
        <taxon>Paenibacillus</taxon>
    </lineage>
</organism>
<dbReference type="Proteomes" id="UP000637643">
    <property type="component" value="Unassembled WGS sequence"/>
</dbReference>
<dbReference type="InterPro" id="IPR029039">
    <property type="entry name" value="Flavoprotein-like_sf"/>
</dbReference>
<proteinExistence type="inferred from homology"/>
<gene>
    <name evidence="4" type="ORF">GCM10010912_27580</name>
</gene>
<dbReference type="Gene3D" id="3.40.50.360">
    <property type="match status" value="1"/>
</dbReference>
<accession>A0A917FFS9</accession>
<dbReference type="EMBL" id="BMKR01000010">
    <property type="protein sequence ID" value="GGF80952.1"/>
    <property type="molecule type" value="Genomic_DNA"/>
</dbReference>
<dbReference type="GO" id="GO:0003955">
    <property type="term" value="F:NAD(P)H dehydrogenase (quinone) activity"/>
    <property type="evidence" value="ECO:0007669"/>
    <property type="project" value="TreeGrafter"/>
</dbReference>
<dbReference type="PANTHER" id="PTHR10204:SF34">
    <property type="entry name" value="NAD(P)H DEHYDROGENASE [QUINONE] 1 ISOFORM 1"/>
    <property type="match status" value="1"/>
</dbReference>
<name>A0A917FFS9_9BACL</name>
<evidence type="ECO:0000256" key="1">
    <source>
        <dbReference type="ARBA" id="ARBA00006252"/>
    </source>
</evidence>
<reference evidence="4" key="1">
    <citation type="journal article" date="2014" name="Int. J. Syst. Evol. Microbiol.">
        <title>Complete genome sequence of Corynebacterium casei LMG S-19264T (=DSM 44701T), isolated from a smear-ripened cheese.</title>
        <authorList>
            <consortium name="US DOE Joint Genome Institute (JGI-PGF)"/>
            <person name="Walter F."/>
            <person name="Albersmeier A."/>
            <person name="Kalinowski J."/>
            <person name="Ruckert C."/>
        </authorList>
    </citation>
    <scope>NUCLEOTIDE SEQUENCE</scope>
    <source>
        <strain evidence="4">CGMCC 1.16134</strain>
    </source>
</reference>
<evidence type="ECO:0000259" key="3">
    <source>
        <dbReference type="Pfam" id="PF02525"/>
    </source>
</evidence>
<dbReference type="RefSeq" id="WP_189025687.1">
    <property type="nucleotide sequence ID" value="NZ_BMKR01000010.1"/>
</dbReference>
<keyword evidence="5" id="KW-1185">Reference proteome</keyword>
<dbReference type="SUPFAM" id="SSF52218">
    <property type="entry name" value="Flavoproteins"/>
    <property type="match status" value="1"/>
</dbReference>
<dbReference type="PANTHER" id="PTHR10204">
    <property type="entry name" value="NAD P H OXIDOREDUCTASE-RELATED"/>
    <property type="match status" value="1"/>
</dbReference>
<dbReference type="AlphaFoldDB" id="A0A917FFS9"/>
<dbReference type="InterPro" id="IPR051545">
    <property type="entry name" value="NAD(P)H_dehydrogenase_qn"/>
</dbReference>
<dbReference type="GO" id="GO:0005829">
    <property type="term" value="C:cytosol"/>
    <property type="evidence" value="ECO:0007669"/>
    <property type="project" value="TreeGrafter"/>
</dbReference>
<feature type="domain" description="Flavodoxin-like fold" evidence="3">
    <location>
        <begin position="1"/>
        <end position="165"/>
    </location>
</feature>